<protein>
    <recommendedName>
        <fullName evidence="4">C2H2-type domain-containing protein</fullName>
    </recommendedName>
</protein>
<comment type="caution">
    <text evidence="2">The sequence shown here is derived from an EMBL/GenBank/DDBJ whole genome shotgun (WGS) entry which is preliminary data.</text>
</comment>
<evidence type="ECO:0000313" key="2">
    <source>
        <dbReference type="EMBL" id="KAJ8932593.1"/>
    </source>
</evidence>
<gene>
    <name evidence="2" type="ORF">NQ318_023375</name>
</gene>
<sequence length="376" mass="42919">MVKNNYKLRKKVEINYGEKSPQSLMEPFSSGSSDEVQFSDHSSDYSSDSNLETNCGYLEVSLETLKQKLEQSKTDASLIDKETATGITIHSNILITDDKNDFSLPLNKSFPEAEEQLKDLKSPSESTFICSDSEESGPEYDILSILSGLRKTPSPKLSDVSPDILLAKTIYYNSQNATLTSQETCEPQDNESSISSLNHQKVSCVENLNTKSIIMKEKRQGSEFGSKPSAPKESVSNNVDSILNNFGSIIKDDKVCNLELIDNHRRWTKKNCCPYCFLEVTHFPRHLQRNHEDEGAGNFALNAEKIRPVRRPRTVKENEEYFTCNYCLGFLKKMYLRKHRKKCAMNNCPQRKERTIYQSHRLLSFVLVFTKIFMIL</sequence>
<evidence type="ECO:0000313" key="3">
    <source>
        <dbReference type="Proteomes" id="UP001162162"/>
    </source>
</evidence>
<organism evidence="2 3">
    <name type="scientific">Aromia moschata</name>
    <dbReference type="NCBI Taxonomy" id="1265417"/>
    <lineage>
        <taxon>Eukaryota</taxon>
        <taxon>Metazoa</taxon>
        <taxon>Ecdysozoa</taxon>
        <taxon>Arthropoda</taxon>
        <taxon>Hexapoda</taxon>
        <taxon>Insecta</taxon>
        <taxon>Pterygota</taxon>
        <taxon>Neoptera</taxon>
        <taxon>Endopterygota</taxon>
        <taxon>Coleoptera</taxon>
        <taxon>Polyphaga</taxon>
        <taxon>Cucujiformia</taxon>
        <taxon>Chrysomeloidea</taxon>
        <taxon>Cerambycidae</taxon>
        <taxon>Cerambycinae</taxon>
        <taxon>Callichromatini</taxon>
        <taxon>Aromia</taxon>
    </lineage>
</organism>
<feature type="region of interest" description="Disordered" evidence="1">
    <location>
        <begin position="21"/>
        <end position="50"/>
    </location>
</feature>
<dbReference type="EMBL" id="JAPWTK010001414">
    <property type="protein sequence ID" value="KAJ8932593.1"/>
    <property type="molecule type" value="Genomic_DNA"/>
</dbReference>
<dbReference type="Proteomes" id="UP001162162">
    <property type="component" value="Unassembled WGS sequence"/>
</dbReference>
<name>A0AAV8X1Q5_9CUCU</name>
<proteinExistence type="predicted"/>
<evidence type="ECO:0008006" key="4">
    <source>
        <dbReference type="Google" id="ProtNLM"/>
    </source>
</evidence>
<keyword evidence="3" id="KW-1185">Reference proteome</keyword>
<dbReference type="AlphaFoldDB" id="A0AAV8X1Q5"/>
<accession>A0AAV8X1Q5</accession>
<reference evidence="2" key="1">
    <citation type="journal article" date="2023" name="Insect Mol. Biol.">
        <title>Genome sequencing provides insights into the evolution of gene families encoding plant cell wall-degrading enzymes in longhorned beetles.</title>
        <authorList>
            <person name="Shin N.R."/>
            <person name="Okamura Y."/>
            <person name="Kirsch R."/>
            <person name="Pauchet Y."/>
        </authorList>
    </citation>
    <scope>NUCLEOTIDE SEQUENCE</scope>
    <source>
        <strain evidence="2">AMC_N1</strain>
    </source>
</reference>
<evidence type="ECO:0000256" key="1">
    <source>
        <dbReference type="SAM" id="MobiDB-lite"/>
    </source>
</evidence>